<dbReference type="RefSeq" id="NP_001258609.1">
    <property type="nucleotide sequence ID" value="NM_001271680.2"/>
</dbReference>
<keyword evidence="6" id="KW-0206">Cytoskeleton</keyword>
<dbReference type="ChiTaRS" id="CYLC1">
    <property type="organism name" value="human"/>
</dbReference>
<dbReference type="PANTHER" id="PTHR16742">
    <property type="entry name" value="CYCLICIN"/>
    <property type="match status" value="1"/>
</dbReference>
<dbReference type="AlphaFoldDB" id="A0A087WXC8"/>
<dbReference type="Pfam" id="PF15241">
    <property type="entry name" value="Cylicin_N"/>
    <property type="match status" value="1"/>
</dbReference>
<evidence type="ECO:0000256" key="5">
    <source>
        <dbReference type="ARBA" id="ARBA00022871"/>
    </source>
</evidence>
<protein>
    <submittedName>
        <fullName evidence="9">Cylicin 1</fullName>
    </submittedName>
</protein>
<evidence type="ECO:0000313" key="9">
    <source>
        <dbReference type="Ensembl" id="ENSP00000480907.1"/>
    </source>
</evidence>
<reference evidence="9 10" key="2">
    <citation type="journal article" date="2004" name="Nature">
        <title>Finishing the euchromatic sequence of the human genome.</title>
        <authorList>
            <consortium name="International Human Genome Sequencing Consortium"/>
        </authorList>
    </citation>
    <scope>NUCLEOTIDE SEQUENCE [LARGE SCALE GENOMIC DNA]</scope>
</reference>
<dbReference type="HOGENOM" id="CLU_2793308_0_0_1"/>
<dbReference type="CTD" id="1538"/>
<dbReference type="HGNC" id="HGNC:2582">
    <property type="gene designation" value="CYLC1"/>
</dbReference>
<reference evidence="9 10" key="3">
    <citation type="journal article" date="2005" name="Nature">
        <title>The DNA sequence of the human X chromosome.</title>
        <authorList>
            <person name="Ross M.T."/>
            <person name="Grafham D.V."/>
            <person name="Coffey A.J."/>
            <person name="Scherer S."/>
            <person name="McLay K."/>
            <person name="Muzny D."/>
            <person name="Platzer M."/>
            <person name="Howell G.R."/>
            <person name="Burrows C."/>
            <person name="Bird C.P."/>
            <person name="Frankish A."/>
            <person name="Lovell F.L."/>
            <person name="Howe K.L."/>
            <person name="Ashurst J.L."/>
            <person name="Fulton R.S."/>
            <person name="Sudbrak R."/>
            <person name="Wen G."/>
            <person name="Jones M.C."/>
            <person name="Hurles M.E."/>
            <person name="Andrews T.D."/>
            <person name="Scott C.E."/>
            <person name="Searle S."/>
            <person name="Ramser J."/>
            <person name="Whittaker A."/>
            <person name="Deadman R."/>
            <person name="Carter N.P."/>
            <person name="Hunt S.E."/>
            <person name="Chen R."/>
            <person name="Cree A."/>
            <person name="Gunaratne P."/>
            <person name="Havlak P."/>
            <person name="Hodgson A."/>
            <person name="Metzker M.L."/>
            <person name="Richards S."/>
            <person name="Scott G."/>
            <person name="Steffen D."/>
            <person name="Sodergren E."/>
            <person name="Wheeler D.A."/>
            <person name="Worley K.C."/>
            <person name="Ainscough R."/>
            <person name="Ambrose K.D."/>
            <person name="Ansari-Lari M.A."/>
            <person name="Aradhya S."/>
            <person name="Ashwell R.I."/>
            <person name="Babbage A.K."/>
            <person name="Bagguley C.L."/>
            <person name="Ballabio A."/>
            <person name="Banerjee R."/>
            <person name="Barker G.E."/>
            <person name="Barlow K.F."/>
            <person name="Barrett I.P."/>
            <person name="Bates K.N."/>
            <person name="Beare D.M."/>
            <person name="Beasley H."/>
            <person name="Beasley O."/>
            <person name="Beck A."/>
            <person name="Bethel G."/>
            <person name="Blechschmidt K."/>
            <person name="Brady N."/>
            <person name="Bray-Allen S."/>
            <person name="Bridgeman A.M."/>
            <person name="Brown A.J."/>
            <person name="Brown M.J."/>
            <person name="Bonnin D."/>
            <person name="Bruford E.A."/>
            <person name="Buhay C."/>
            <person name="Burch P."/>
            <person name="Burford D."/>
            <person name="Burgess J."/>
            <person name="Burrill W."/>
            <person name="Burton J."/>
            <person name="Bye J.M."/>
            <person name="Carder C."/>
            <person name="Carrel L."/>
            <person name="Chako J."/>
            <person name="Chapman J.C."/>
            <person name="Chavez D."/>
            <person name="Chen E."/>
            <person name="Chen G."/>
            <person name="Chen Y."/>
            <person name="Chen Z."/>
            <person name="Chinault C."/>
            <person name="Ciccodicola A."/>
            <person name="Clark S.Y."/>
            <person name="Clarke G."/>
            <person name="Clee C.M."/>
            <person name="Clegg S."/>
            <person name="Clerc-Blankenburg K."/>
            <person name="Clifford K."/>
            <person name="Cobley V."/>
            <person name="Cole C.G."/>
            <person name="Conquer J.S."/>
            <person name="Corby N."/>
            <person name="Connor R.E."/>
            <person name="David R."/>
            <person name="Davies J."/>
            <person name="Davis C."/>
            <person name="Davis J."/>
            <person name="Delgado O."/>
            <person name="Deshazo D."/>
            <person name="Dhami P."/>
            <person name="Ding Y."/>
            <person name="Dinh H."/>
            <person name="Dodsworth S."/>
            <person name="Draper H."/>
            <person name="Dugan-Rocha S."/>
            <person name="Dunham A."/>
            <person name="Dunn M."/>
            <person name="Durbin K.J."/>
            <person name="Dutta I."/>
            <person name="Eades T."/>
            <person name="Ellwood M."/>
            <person name="Emery-Cohen A."/>
            <person name="Errington H."/>
            <person name="Evans K.L."/>
            <person name="Faulkner L."/>
            <person name="Francis F."/>
            <person name="Frankland J."/>
            <person name="Fraser A.E."/>
            <person name="Galgoczy P."/>
            <person name="Gilbert J."/>
            <person name="Gill R."/>
            <person name="Glockner G."/>
            <person name="Gregory S.G."/>
            <person name="Gribble S."/>
            <person name="Griffiths C."/>
            <person name="Grocock R."/>
            <person name="Gu Y."/>
            <person name="Gwilliam R."/>
            <person name="Hamilton C."/>
            <person name="Hart E.A."/>
            <person name="Hawes A."/>
            <person name="Heath P.D."/>
            <person name="Heitmann K."/>
            <person name="Hennig S."/>
            <person name="Hernandez J."/>
            <person name="Hinzmann B."/>
            <person name="Ho S."/>
            <person name="Hoffs M."/>
            <person name="Howden P.J."/>
            <person name="Huckle E.J."/>
            <person name="Hume J."/>
            <person name="Hunt P.J."/>
            <person name="Hunt A.R."/>
            <person name="Isherwood J."/>
            <person name="Jacob L."/>
            <person name="Johnson D."/>
            <person name="Jones S."/>
            <person name="de Jong P.J."/>
            <person name="Joseph S.S."/>
            <person name="Keenan S."/>
            <person name="Kelly S."/>
            <person name="Kershaw J.K."/>
            <person name="Khan Z."/>
            <person name="Kioschis P."/>
            <person name="Klages S."/>
            <person name="Knights A.J."/>
            <person name="Kosiura A."/>
            <person name="Kovar-Smith C."/>
            <person name="Laird G.K."/>
            <person name="Langford C."/>
            <person name="Lawlor S."/>
            <person name="Leversha M."/>
            <person name="Lewis L."/>
            <person name="Liu W."/>
            <person name="Lloyd C."/>
            <person name="Lloyd D.M."/>
            <person name="Loulseged H."/>
            <person name="Loveland J.E."/>
            <person name="Lovell J.D."/>
            <person name="Lozado R."/>
            <person name="Lu J."/>
            <person name="Lyne R."/>
            <person name="Ma J."/>
            <person name="Maheshwari M."/>
            <person name="Matthews L.H."/>
            <person name="McDowall J."/>
            <person name="McLaren S."/>
            <person name="McMurray A."/>
            <person name="Meidl P."/>
            <person name="Meitinger T."/>
            <person name="Milne S."/>
            <person name="Miner G."/>
            <person name="Mistry S.L."/>
            <person name="Morgan M."/>
            <person name="Morris S."/>
            <person name="Muller I."/>
            <person name="Mullikin J.C."/>
            <person name="Nguyen N."/>
            <person name="Nordsiek G."/>
            <person name="Nyakatura G."/>
            <person name="O'Dell C.N."/>
            <person name="Okwuonu G."/>
            <person name="Palmer S."/>
            <person name="Pandian R."/>
            <person name="Parker D."/>
            <person name="Parrish J."/>
            <person name="Pasternak S."/>
            <person name="Patel D."/>
            <person name="Pearce A.V."/>
            <person name="Pearson D.M."/>
            <person name="Pelan S.E."/>
            <person name="Perez L."/>
            <person name="Porter K.M."/>
            <person name="Ramsey Y."/>
            <person name="Reichwald K."/>
            <person name="Rhodes S."/>
            <person name="Ridler K.A."/>
            <person name="Schlessinger D."/>
            <person name="Schueler M.G."/>
            <person name="Sehra H.K."/>
            <person name="Shaw-Smith C."/>
            <person name="Shen H."/>
            <person name="Sheridan E.M."/>
            <person name="Shownkeen R."/>
            <person name="Skuce C.D."/>
            <person name="Smith M.L."/>
            <person name="Sotheran E.C."/>
            <person name="Steingruber H.E."/>
            <person name="Steward C.A."/>
            <person name="Storey R."/>
            <person name="Swann R.M."/>
            <person name="Swarbreck D."/>
            <person name="Tabor P.E."/>
            <person name="Taudien S."/>
            <person name="Taylor T."/>
            <person name="Teague B."/>
            <person name="Thomas K."/>
            <person name="Thorpe A."/>
            <person name="Timms K."/>
            <person name="Tracey A."/>
            <person name="Trevanion S."/>
            <person name="Tromans A.C."/>
            <person name="d'Urso M."/>
            <person name="Verduzco D."/>
            <person name="Villasana D."/>
            <person name="Waldron L."/>
            <person name="Wall M."/>
            <person name="Wang Q."/>
            <person name="Warren J."/>
            <person name="Warry G.L."/>
            <person name="Wei X."/>
            <person name="West A."/>
            <person name="Whitehead S.L."/>
            <person name="Whiteley M.N."/>
            <person name="Wilkinson J.E."/>
            <person name="Willey D.L."/>
            <person name="Williams G."/>
            <person name="Williams L."/>
            <person name="Williamson A."/>
            <person name="Williamson H."/>
            <person name="Wilming L."/>
            <person name="Woodmansey R.L."/>
            <person name="Wray P.W."/>
            <person name="Yen J."/>
            <person name="Zhang J."/>
            <person name="Zhou J."/>
            <person name="Zoghbi H."/>
            <person name="Zorilla S."/>
            <person name="Buck D."/>
            <person name="Reinhardt R."/>
            <person name="Poustka A."/>
            <person name="Rosenthal A."/>
            <person name="Lehrach H."/>
            <person name="Meindl A."/>
            <person name="Minx P.J."/>
            <person name="Hillier L.W."/>
            <person name="Willard H.F."/>
            <person name="Wilson R.K."/>
            <person name="Waterston R.H."/>
            <person name="Rice C.M."/>
            <person name="Vaudin M."/>
            <person name="Coulson A."/>
            <person name="Nelson D.L."/>
            <person name="Weinstock G."/>
            <person name="Sulston J.E."/>
            <person name="Durbin R."/>
            <person name="Hubbard T."/>
            <person name="Gibbs R.A."/>
            <person name="Beck S."/>
            <person name="Rogers J."/>
            <person name="Bentley D.R."/>
        </authorList>
    </citation>
    <scope>NUCLEOTIDE SEQUENCE [LARGE SCALE GENOMIC DNA]</scope>
</reference>
<dbReference type="ExpressionAtlas" id="A0A087WXC8">
    <property type="expression patterns" value="baseline and differential"/>
</dbReference>
<evidence type="ECO:0000256" key="4">
    <source>
        <dbReference type="ARBA" id="ARBA00022782"/>
    </source>
</evidence>
<keyword evidence="5" id="KW-0744">Spermatogenesis</keyword>
<organism evidence="9 10">
    <name type="scientific">Homo sapiens</name>
    <name type="common">Human</name>
    <dbReference type="NCBI Taxonomy" id="9606"/>
    <lineage>
        <taxon>Eukaryota</taxon>
        <taxon>Metazoa</taxon>
        <taxon>Chordata</taxon>
        <taxon>Craniata</taxon>
        <taxon>Vertebrata</taxon>
        <taxon>Euteleostomi</taxon>
        <taxon>Mammalia</taxon>
        <taxon>Eutheria</taxon>
        <taxon>Euarchontoglires</taxon>
        <taxon>Primates</taxon>
        <taxon>Haplorrhini</taxon>
        <taxon>Catarrhini</taxon>
        <taxon>Hominidae</taxon>
        <taxon>Homo</taxon>
    </lineage>
</organism>
<dbReference type="BioGRID-ORCS" id="1538">
    <property type="hits" value="11 hits in 765 CRISPR screens"/>
</dbReference>
<dbReference type="GO" id="GO:0030154">
    <property type="term" value="P:cell differentiation"/>
    <property type="evidence" value="ECO:0007669"/>
    <property type="project" value="UniProtKB-KW"/>
</dbReference>
<dbReference type="OpenTargets" id="ENSG00000183035"/>
<keyword evidence="1" id="KW-0217">Developmental protein</keyword>
<dbReference type="VEuPathDB" id="HostDB:ENSG00000183035"/>
<dbReference type="UCSC" id="uc031tka.2">
    <property type="organism name" value="human"/>
</dbReference>
<dbReference type="EMBL" id="AL627233">
    <property type="status" value="NOT_ANNOTATED_CDS"/>
    <property type="molecule type" value="Genomic_DNA"/>
</dbReference>
<evidence type="ECO:0000256" key="2">
    <source>
        <dbReference type="ARBA" id="ARBA00022490"/>
    </source>
</evidence>
<evidence type="ECO:0000256" key="7">
    <source>
        <dbReference type="ARBA" id="ARBA00049644"/>
    </source>
</evidence>
<dbReference type="InterPro" id="IPR026189">
    <property type="entry name" value="CYLC"/>
</dbReference>
<dbReference type="GeneTree" id="ENSGT00730000111075"/>
<sequence>MSLPRLKVNIRTYDNSIPISESSRKSWNQKHFALTFPKPLQRGTNDKSRPLKSQITVTPEAPWIHKLL</sequence>
<dbReference type="GeneID" id="1538"/>
<dbReference type="GO" id="GO:0005200">
    <property type="term" value="F:structural constituent of cytoskeleton"/>
    <property type="evidence" value="ECO:0007669"/>
    <property type="project" value="InterPro"/>
</dbReference>
<keyword evidence="2" id="KW-0963">Cytoplasm</keyword>
<evidence type="ECO:0000256" key="6">
    <source>
        <dbReference type="ARBA" id="ARBA00023212"/>
    </source>
</evidence>
<evidence type="ECO:0000256" key="1">
    <source>
        <dbReference type="ARBA" id="ARBA00022473"/>
    </source>
</evidence>
<dbReference type="DisGeNET" id="1538"/>
<comment type="subcellular location">
    <subcellularLocation>
        <location evidence="7">Cytoplasm</location>
        <location evidence="7">Cytoskeleton</location>
        <location evidence="7">Perinuclear theca</location>
        <location evidence="7">Calyx</location>
    </subcellularLocation>
</comment>
<dbReference type="Antibodypedia" id="14277">
    <property type="antibodies" value="48 antibodies from 19 providers"/>
</dbReference>
<proteinExistence type="predicted"/>
<gene>
    <name evidence="9" type="primary">CYLC1</name>
</gene>
<dbReference type="GO" id="GO:0033150">
    <property type="term" value="C:cytoskeletal calyx"/>
    <property type="evidence" value="ECO:0007669"/>
    <property type="project" value="UniProtKB-SubCell"/>
</dbReference>
<keyword evidence="10" id="KW-1185">Reference proteome</keyword>
<dbReference type="Ensembl" id="ENST00000621735.4">
    <property type="protein sequence ID" value="ENSP00000480907.1"/>
    <property type="gene ID" value="ENSG00000183035.13"/>
</dbReference>
<reference evidence="9 10" key="1">
    <citation type="journal article" date="2001" name="Nature">
        <title>Initial sequencing and analysis of the human genome.</title>
        <authorList>
            <consortium name="International Human Genome Sequencing Consortium"/>
            <person name="Lander E.S."/>
            <person name="Linton L.M."/>
            <person name="Birren B."/>
            <person name="Nusbaum C."/>
            <person name="Zody M.C."/>
            <person name="Baldwin J."/>
            <person name="Devon K."/>
            <person name="Dewar K."/>
            <person name="Doyle M."/>
            <person name="FitzHugh W."/>
            <person name="Funke R."/>
            <person name="Gage D."/>
            <person name="Harris K."/>
            <person name="Heaford A."/>
            <person name="Howland J."/>
            <person name="Kann L."/>
            <person name="Lehoczky J."/>
            <person name="LeVine R."/>
            <person name="McEwan P."/>
            <person name="McKernan K."/>
            <person name="Meldrim J."/>
            <person name="Mesirov J.P."/>
            <person name="Miranda C."/>
            <person name="Morris W."/>
            <person name="Naylor J."/>
            <person name="Raymond C."/>
            <person name="Rosetti M."/>
            <person name="Santos R."/>
            <person name="Sheridan A."/>
            <person name="Sougnez C."/>
            <person name="Stange-Thomann N."/>
            <person name="Stojanovic N."/>
            <person name="Subramanian A."/>
            <person name="Wyman D."/>
            <person name="Rogers J."/>
            <person name="Sulston J."/>
            <person name="Ainscough R."/>
            <person name="Beck S."/>
            <person name="Bentley D."/>
            <person name="Burton J."/>
            <person name="Clee C."/>
            <person name="Carter N."/>
            <person name="Coulson A."/>
            <person name="Deadman R."/>
            <person name="Deloukas P."/>
            <person name="Dunham A."/>
            <person name="Dunham I."/>
            <person name="Durbin R."/>
            <person name="French L."/>
            <person name="Grafham D."/>
            <person name="Gregory S."/>
            <person name="Hubbard T."/>
            <person name="Humphray S."/>
            <person name="Hunt A."/>
            <person name="Jones M."/>
            <person name="Lloyd C."/>
            <person name="McMurray A."/>
            <person name="Matthews L."/>
            <person name="Mercer S."/>
            <person name="Milne S."/>
            <person name="Mullikin J.C."/>
            <person name="Mungall A."/>
            <person name="Plumb R."/>
            <person name="Ross M."/>
            <person name="Shownkeen R."/>
            <person name="Sims S."/>
            <person name="Waterston R.H."/>
            <person name="Wilson R.K."/>
            <person name="Hillier L.W."/>
            <person name="McPherson J.D."/>
            <person name="Marra M.A."/>
            <person name="Mardis E.R."/>
            <person name="Fulton L.A."/>
            <person name="Chinwalla A.T."/>
            <person name="Pepin K.H."/>
            <person name="Gish W.R."/>
            <person name="Chissoe S.L."/>
            <person name="Wendl M.C."/>
            <person name="Delehaunty K.D."/>
            <person name="Miner T.L."/>
            <person name="Delehaunty A."/>
            <person name="Kramer J.B."/>
            <person name="Cook L.L."/>
            <person name="Fulton R.S."/>
            <person name="Johnson D.L."/>
            <person name="Minx P.J."/>
            <person name="Clifton S.W."/>
            <person name="Hawkins T."/>
            <person name="Branscomb E."/>
            <person name="Predki P."/>
            <person name="Richardson P."/>
            <person name="Wenning S."/>
            <person name="Slezak T."/>
            <person name="Doggett N."/>
            <person name="Cheng J.F."/>
            <person name="Olsen A."/>
            <person name="Lucas S."/>
            <person name="Elkin C."/>
            <person name="Uberbacher E."/>
            <person name="Frazier M."/>
            <person name="Gibbs R.A."/>
            <person name="Muzny D.M."/>
            <person name="Scherer S.E."/>
            <person name="Bouck J.B."/>
            <person name="Sodergren E.J."/>
            <person name="Worley K.C."/>
            <person name="Rives C.M."/>
            <person name="Gorrell J.H."/>
            <person name="Metzker M.L."/>
            <person name="Naylor S.L."/>
            <person name="Kucherlapati R.S."/>
            <person name="Nelson D.L."/>
            <person name="Weinstock G.M."/>
            <person name="Sakaki Y."/>
            <person name="Fujiyama A."/>
            <person name="Hattori M."/>
            <person name="Yada T."/>
            <person name="Toyoda A."/>
            <person name="Itoh T."/>
            <person name="Kawagoe C."/>
            <person name="Watanabe H."/>
            <person name="Totoki Y."/>
            <person name="Taylor T."/>
            <person name="Weissenbach J."/>
            <person name="Heilig R."/>
            <person name="Saurin W."/>
            <person name="Artiguenave F."/>
            <person name="Brottier P."/>
            <person name="Bruls T."/>
            <person name="Pelletier E."/>
            <person name="Robert C."/>
            <person name="Wincker P."/>
            <person name="Smith D.R."/>
            <person name="Doucette-Stamm L."/>
            <person name="Rubenfield M."/>
            <person name="Weinstock K."/>
            <person name="Lee H.M."/>
            <person name="Dubois J."/>
            <person name="Rosenthal A."/>
            <person name="Platzer M."/>
            <person name="Nyakatura G."/>
            <person name="Taudien S."/>
            <person name="Rump A."/>
            <person name="Yang H."/>
            <person name="Yu J."/>
            <person name="Wang J."/>
            <person name="Huang G."/>
            <person name="Gu J."/>
            <person name="Hood L."/>
            <person name="Rowen L."/>
            <person name="Madan A."/>
            <person name="Qin S."/>
            <person name="Davis R.W."/>
            <person name="Federspiel N.A."/>
            <person name="Abola A.P."/>
            <person name="Proctor M.J."/>
            <person name="Myers R.M."/>
            <person name="Schmutz J."/>
            <person name="Dickson M."/>
            <person name="Grimwood J."/>
            <person name="Cox D.R."/>
            <person name="Olson M.V."/>
            <person name="Kaul R."/>
            <person name="Raymond C."/>
            <person name="Shimizu N."/>
            <person name="Kawasaki K."/>
            <person name="Minoshima S."/>
            <person name="Evans G.A."/>
            <person name="Athanasiou M."/>
            <person name="Schultz R."/>
            <person name="Roe B.A."/>
            <person name="Chen F."/>
            <person name="Pan H."/>
            <person name="Ramser J."/>
            <person name="Lehrach H."/>
            <person name="Reinhardt R."/>
            <person name="McCombie W.R."/>
            <person name="de la Bastide M."/>
            <person name="Dedhia N."/>
            <person name="Blocker H."/>
            <person name="Hornischer K."/>
            <person name="Nordsiek G."/>
            <person name="Agarwala R."/>
            <person name="Aravind L."/>
            <person name="Bailey J.A."/>
            <person name="Bateman A."/>
            <person name="Batzoglou S."/>
            <person name="Birney E."/>
            <person name="Bork P."/>
            <person name="Brown D.G."/>
            <person name="Burge C.B."/>
            <person name="Cerutti L."/>
            <person name="Chen H.C."/>
            <person name="Church D."/>
            <person name="Clamp M."/>
            <person name="Copley R.R."/>
            <person name="Doerks T."/>
            <person name="Eddy S.R."/>
            <person name="Eichler E.E."/>
            <person name="Furey T.S."/>
            <person name="Galagan J."/>
            <person name="Gilbert J.G."/>
            <person name="Harmon C."/>
            <person name="Hayashizaki Y."/>
            <person name="Haussler D."/>
            <person name="Hermjakob H."/>
            <person name="Hokamp K."/>
            <person name="Jang W."/>
            <person name="Johnson L.S."/>
            <person name="Jones T.A."/>
            <person name="Kasif S."/>
            <person name="Kaspryzk A."/>
            <person name="Kennedy S."/>
            <person name="Kent W.J."/>
            <person name="Kitts P."/>
            <person name="Koonin E.V."/>
            <person name="Korf I."/>
            <person name="Kulp D."/>
            <person name="Lancet D."/>
            <person name="Lowe T.M."/>
            <person name="McLysaght A."/>
            <person name="Mikkelsen T."/>
            <person name="Moran J.V."/>
            <person name="Mulder N."/>
            <person name="Pollara V.J."/>
            <person name="Ponting C.P."/>
            <person name="Schuler G."/>
            <person name="Schultz J."/>
            <person name="Slater G."/>
            <person name="Smit A.F."/>
            <person name="Stupka E."/>
            <person name="Szustakowski J."/>
            <person name="Thierry-Mieg D."/>
            <person name="Thierry-Mieg J."/>
            <person name="Wagner L."/>
            <person name="Wallis J."/>
            <person name="Wheeler R."/>
            <person name="Williams A."/>
            <person name="Wolf Y.I."/>
            <person name="Wolfe K.H."/>
            <person name="Yang S.P."/>
            <person name="Yeh R.F."/>
            <person name="Collins F."/>
            <person name="Guyer M.S."/>
            <person name="Peterson J."/>
            <person name="Felsenfeld A."/>
            <person name="Wetterstrand K.A."/>
            <person name="Patrinos A."/>
            <person name="Morgan M.J."/>
            <person name="de Jong P."/>
            <person name="Catanese J.J."/>
            <person name="Osoegawa K."/>
            <person name="Shizuya H."/>
            <person name="Choi S."/>
            <person name="Chen Y.J."/>
        </authorList>
    </citation>
    <scope>NUCLEOTIDE SEQUENCE [LARGE SCALE GENOMIC DNA]</scope>
</reference>
<dbReference type="PANTHER" id="PTHR16742:SF1">
    <property type="entry name" value="CYLICIN-1"/>
    <property type="match status" value="1"/>
</dbReference>
<name>A0A087WXC8_HUMAN</name>
<accession>A0A087WXC8</accession>
<reference evidence="9" key="5">
    <citation type="submission" date="2025-09" db="UniProtKB">
        <authorList>
            <consortium name="Ensembl"/>
        </authorList>
    </citation>
    <scope>IDENTIFICATION</scope>
</reference>
<dbReference type="Bgee" id="ENSG00000183035">
    <property type="expression patterns" value="Expressed in sperm and 19 other cell types or tissues"/>
</dbReference>
<dbReference type="GO" id="GO:0007283">
    <property type="term" value="P:spermatogenesis"/>
    <property type="evidence" value="ECO:0007669"/>
    <property type="project" value="UniProtKB-KW"/>
</dbReference>
<reference evidence="9" key="4">
    <citation type="submission" date="2025-08" db="UniProtKB">
        <authorList>
            <consortium name="Ensembl"/>
        </authorList>
    </citation>
    <scope>IDENTIFICATION</scope>
</reference>
<dbReference type="DNASU" id="1538"/>
<dbReference type="Proteomes" id="UP000005640">
    <property type="component" value="Chromosome X"/>
</dbReference>
<keyword evidence="3" id="KW-0677">Repeat</keyword>
<evidence type="ECO:0000256" key="3">
    <source>
        <dbReference type="ARBA" id="ARBA00022737"/>
    </source>
</evidence>
<dbReference type="InterPro" id="IPR029354">
    <property type="entry name" value="Cylicin_N"/>
</dbReference>
<evidence type="ECO:0000259" key="8">
    <source>
        <dbReference type="Pfam" id="PF15241"/>
    </source>
</evidence>
<keyword evidence="4" id="KW-0221">Differentiation</keyword>
<evidence type="ECO:0000313" key="10">
    <source>
        <dbReference type="Proteomes" id="UP000005640"/>
    </source>
</evidence>
<feature type="domain" description="Cylicin N-terminal" evidence="8">
    <location>
        <begin position="7"/>
        <end position="59"/>
    </location>
</feature>